<organism evidence="9 10">
    <name type="scientific">Penicillium atrosanguineum</name>
    <dbReference type="NCBI Taxonomy" id="1132637"/>
    <lineage>
        <taxon>Eukaryota</taxon>
        <taxon>Fungi</taxon>
        <taxon>Dikarya</taxon>
        <taxon>Ascomycota</taxon>
        <taxon>Pezizomycotina</taxon>
        <taxon>Eurotiomycetes</taxon>
        <taxon>Eurotiomycetidae</taxon>
        <taxon>Eurotiales</taxon>
        <taxon>Aspergillaceae</taxon>
        <taxon>Penicillium</taxon>
    </lineage>
</organism>
<feature type="compositionally biased region" description="Acidic residues" evidence="6">
    <location>
        <begin position="758"/>
        <end position="767"/>
    </location>
</feature>
<dbReference type="InterPro" id="IPR046488">
    <property type="entry name" value="Sfc3/Tfc3_C"/>
</dbReference>
<evidence type="ECO:0000259" key="7">
    <source>
        <dbReference type="Pfam" id="PF04182"/>
    </source>
</evidence>
<dbReference type="InterPro" id="IPR036388">
    <property type="entry name" value="WH-like_DNA-bd_sf"/>
</dbReference>
<keyword evidence="3" id="KW-0238">DNA-binding</keyword>
<feature type="region of interest" description="Disordered" evidence="6">
    <location>
        <begin position="647"/>
        <end position="667"/>
    </location>
</feature>
<evidence type="ECO:0000256" key="3">
    <source>
        <dbReference type="ARBA" id="ARBA00023125"/>
    </source>
</evidence>
<keyword evidence="10" id="KW-1185">Reference proteome</keyword>
<feature type="compositionally biased region" description="Polar residues" evidence="6">
    <location>
        <begin position="774"/>
        <end position="787"/>
    </location>
</feature>
<feature type="compositionally biased region" description="Polar residues" evidence="6">
    <location>
        <begin position="728"/>
        <end position="740"/>
    </location>
</feature>
<dbReference type="InterPro" id="IPR007309">
    <property type="entry name" value="TFIIIC_Bblock-bd"/>
</dbReference>
<proteinExistence type="predicted"/>
<accession>A0A9W9U3Y8</accession>
<evidence type="ECO:0000259" key="8">
    <source>
        <dbReference type="Pfam" id="PF20222"/>
    </source>
</evidence>
<gene>
    <name evidence="9" type="ORF">N7476_005838</name>
</gene>
<reference evidence="9" key="2">
    <citation type="journal article" date="2023" name="IMA Fungus">
        <title>Comparative genomic study of the Penicillium genus elucidates a diverse pangenome and 15 lateral gene transfer events.</title>
        <authorList>
            <person name="Petersen C."/>
            <person name="Sorensen T."/>
            <person name="Nielsen M.R."/>
            <person name="Sondergaard T.E."/>
            <person name="Sorensen J.L."/>
            <person name="Fitzpatrick D.A."/>
            <person name="Frisvad J.C."/>
            <person name="Nielsen K.L."/>
        </authorList>
    </citation>
    <scope>NUCLEOTIDE SEQUENCE</scope>
    <source>
        <strain evidence="9">IBT 21472</strain>
    </source>
</reference>
<dbReference type="EMBL" id="JAPZBO010000005">
    <property type="protein sequence ID" value="KAJ5315531.1"/>
    <property type="molecule type" value="Genomic_DNA"/>
</dbReference>
<evidence type="ECO:0000256" key="1">
    <source>
        <dbReference type="ARBA" id="ARBA00004123"/>
    </source>
</evidence>
<dbReference type="Proteomes" id="UP001147746">
    <property type="component" value="Unassembled WGS sequence"/>
</dbReference>
<protein>
    <recommendedName>
        <fullName evidence="11">TFIIIC transcription initiation factor complex subunits Tfc3</fullName>
    </recommendedName>
</protein>
<evidence type="ECO:0000313" key="10">
    <source>
        <dbReference type="Proteomes" id="UP001147746"/>
    </source>
</evidence>
<feature type="region of interest" description="Disordered" evidence="6">
    <location>
        <begin position="87"/>
        <end position="113"/>
    </location>
</feature>
<dbReference type="GO" id="GO:0000127">
    <property type="term" value="C:transcription factor TFIIIC complex"/>
    <property type="evidence" value="ECO:0007669"/>
    <property type="project" value="InterPro"/>
</dbReference>
<evidence type="ECO:0000256" key="6">
    <source>
        <dbReference type="SAM" id="MobiDB-lite"/>
    </source>
</evidence>
<feature type="compositionally biased region" description="Polar residues" evidence="6">
    <location>
        <begin position="1065"/>
        <end position="1076"/>
    </location>
</feature>
<keyword evidence="2" id="KW-0597">Phosphoprotein</keyword>
<dbReference type="PANTHER" id="PTHR15180">
    <property type="entry name" value="GENERAL TRANSCRIPTION FACTOR 3C POLYPEPTIDE 1"/>
    <property type="match status" value="1"/>
</dbReference>
<dbReference type="CDD" id="cd16169">
    <property type="entry name" value="Tau138_eWH"/>
    <property type="match status" value="1"/>
</dbReference>
<dbReference type="InterPro" id="IPR044210">
    <property type="entry name" value="Tfc3-like"/>
</dbReference>
<dbReference type="Pfam" id="PF20222">
    <property type="entry name" value="DUF6581"/>
    <property type="match status" value="1"/>
</dbReference>
<dbReference type="Pfam" id="PF04182">
    <property type="entry name" value="B-block_TFIIIC"/>
    <property type="match status" value="1"/>
</dbReference>
<dbReference type="InterPro" id="IPR036390">
    <property type="entry name" value="WH_DNA-bd_sf"/>
</dbReference>
<feature type="compositionally biased region" description="Polar residues" evidence="6">
    <location>
        <begin position="92"/>
        <end position="101"/>
    </location>
</feature>
<sequence>MAPSLQELIDFLLNEVALCGNQGTALSEVLKSIDTFYQTHSGDSQLQQTVDRPFKVKVWSWLTRNPEVSVGRNGEWNSLSLDEAEELDTQFKKSSQAGNTDESQDGAPPGPSSQFRIFVSTERMWFAIAGHEPDDNKVPNSEFALLSIIASHGANGVAQTELVKLSGQDKRSVPKRTDALVRKGYIEKRAIQIKAARTSLCTLRRFSQSVIGEANDQNSQDRPMIDFAEFINNLFEILKKYSIITRNDLKRKLDFNDNWRWRILSRALRKFERIGVIKRVRAQSQYDRLHPCVMLLREPTERDMEKFHDYSRNDIIKSDGDTVELDDDMEMDDVGQATHLGAEEDEVVVKQEENIVDAGRTIPAWTPDRIAGNQLFELIDRAGTTGITNANINRVLFGSFYRRPSESILHRLTDCWQLSQPLHVRHLAVVRDTAIERTVFYYINYSARNFAKMVEAGHSSWEAVEFAGSKKGKANNARLPPPDAKPQLDQYGLPTVPPIYPLMKNGAASLFECVAACRPSNYLLSSADPKAFQLFDGTFAVQSGPRKILNGNVIQSPIPSGHAGRPKGSLNRSTRIKMANRTPQSTETRVIEEPPEAMDFTPSRTVRSKRWQVEGLSKKERFEARGMDETWTEYNVMIMDRPTAGVYVTPQGKRRPAGRKQGRPKQSRIAVFKSDKLASFPWFVEDFDDSDNDNTIGASAPASVVRENTPTTLTPSIDRRSKRPQAALDQTESPTPSTRSDAGLYRGRNAKRSRTDANENDQTESGDTEASLRAGQSTAQERAASTNGRDKSAAVHPLSVEVDQEATSKRRRMSSPDRLHVEAASSEQPSGSVEHSKKSAKLLDLSERMSRQPTLSVAPDSPKSVKRHAAADRGGSISLIRRKIIMELVEKAGGAYPSGNEIWYPFVTYWMKFNRKERPDMRTIKTAIKNIVDSGKLRQLTFSGKDIKGVMVTRTILAKPDMSPNDSLIKDMQQQVLATDPRNPRISYSPHVEVDPVLIRTNVPITQRFKLPVVASATVQLHHKPAFALYEEKRQERQVNKALMKQLEGDLESGKSKRLLTTQRRLVQNTSGATHTSISRPGPRPRGRPRIERPVKIISAIGSTSLLMNPGQTFHPQSGTFATGARLSRSRQLKNKPLPMLPIEIANSVQHLTQLARQTEDPSRVSDRILKWELNHEEFFDAILEHHPYVDQAVDQNTFHAAPIEGNIRFALDQPTRASQAVRQPNEPRRARRSFKQSAPRQRRLDAVDTSLDARKETQRDAFKAPLRRQRITASVPDALYRKVMAAIVVVRVLAGGWEARMVDWDLVSAAFPSEDPIFIQDRAKSILSNNRLQILKMQRDFQERFLEAYKKGRVPTIDYSNLEAYNWPAVVEWANIELDVTTSQKAPSLPATREQFDSIFELREDPVTNGDELFGTTSMITTVHKRALTARVPFAIPIHTKKAPTTGPRKAELASLEVAKSWVRANIVTPEQAYRPEEARDTLSRFGGPLVESATQSLLTERVIGMGNRGRIVPGRNYDITDHLLQQINRKRTIECTILRRAVHFKTTVLDPQLQNGDSGEVKYTAEDGDILALINLSAAGYITFKPRDPPRDKWGLLDGSGYLTRQMDKNKLRFAIDVYPTPSYIYGNPVQPKVQAVGPPASPVFPSDSLPQKVPLWFDIHGDLIPHIWDMAIASAIGCVAIREGASAETISGMIKPALGAWEIELLMSWLADVGVVCRVETGGYTGWKVLEFWWMILG</sequence>
<feature type="region of interest" description="Disordered" evidence="6">
    <location>
        <begin position="1065"/>
        <end position="1091"/>
    </location>
</feature>
<feature type="domain" description="Transcription factor tau subunit sfc3/Tfc3 C-terminal" evidence="8">
    <location>
        <begin position="1274"/>
        <end position="1694"/>
    </location>
</feature>
<dbReference type="GO" id="GO:0042791">
    <property type="term" value="P:5S class rRNA transcription by RNA polymerase III"/>
    <property type="evidence" value="ECO:0007669"/>
    <property type="project" value="TreeGrafter"/>
</dbReference>
<keyword evidence="4" id="KW-0804">Transcription</keyword>
<dbReference type="OrthoDB" id="5403573at2759"/>
<dbReference type="InterPro" id="IPR035625">
    <property type="entry name" value="Tfc3-like_eWH"/>
</dbReference>
<dbReference type="SUPFAM" id="SSF46785">
    <property type="entry name" value="Winged helix' DNA-binding domain"/>
    <property type="match status" value="1"/>
</dbReference>
<keyword evidence="5" id="KW-0539">Nucleus</keyword>
<evidence type="ECO:0000313" key="9">
    <source>
        <dbReference type="EMBL" id="KAJ5315531.1"/>
    </source>
</evidence>
<feature type="compositionally biased region" description="Polar residues" evidence="6">
    <location>
        <begin position="706"/>
        <end position="715"/>
    </location>
</feature>
<dbReference type="Gene3D" id="1.10.10.10">
    <property type="entry name" value="Winged helix-like DNA-binding domain superfamily/Winged helix DNA-binding domain"/>
    <property type="match status" value="1"/>
</dbReference>
<dbReference type="PANTHER" id="PTHR15180:SF1">
    <property type="entry name" value="GENERAL TRANSCRIPTION FACTOR 3C POLYPEPTIDE 1"/>
    <property type="match status" value="1"/>
</dbReference>
<evidence type="ECO:0000256" key="5">
    <source>
        <dbReference type="ARBA" id="ARBA00023242"/>
    </source>
</evidence>
<evidence type="ECO:0000256" key="2">
    <source>
        <dbReference type="ARBA" id="ARBA00022553"/>
    </source>
</evidence>
<dbReference type="GO" id="GO:0006384">
    <property type="term" value="P:transcription initiation at RNA polymerase III promoter"/>
    <property type="evidence" value="ECO:0007669"/>
    <property type="project" value="InterPro"/>
</dbReference>
<dbReference type="GO" id="GO:0005634">
    <property type="term" value="C:nucleus"/>
    <property type="evidence" value="ECO:0007669"/>
    <property type="project" value="UniProtKB-SubCell"/>
</dbReference>
<feature type="domain" description="B-block binding subunit of TFIIIC" evidence="7">
    <location>
        <begin position="139"/>
        <end position="208"/>
    </location>
</feature>
<reference evidence="9" key="1">
    <citation type="submission" date="2022-12" db="EMBL/GenBank/DDBJ databases">
        <authorList>
            <person name="Petersen C."/>
        </authorList>
    </citation>
    <scope>NUCLEOTIDE SEQUENCE</scope>
    <source>
        <strain evidence="9">IBT 21472</strain>
    </source>
</reference>
<evidence type="ECO:0008006" key="11">
    <source>
        <dbReference type="Google" id="ProtNLM"/>
    </source>
</evidence>
<comment type="caution">
    <text evidence="9">The sequence shown here is derived from an EMBL/GenBank/DDBJ whole genome shotgun (WGS) entry which is preliminary data.</text>
</comment>
<comment type="subcellular location">
    <subcellularLocation>
        <location evidence="1">Nucleus</location>
    </subcellularLocation>
</comment>
<dbReference type="GO" id="GO:0003677">
    <property type="term" value="F:DNA binding"/>
    <property type="evidence" value="ECO:0007669"/>
    <property type="project" value="UniProtKB-KW"/>
</dbReference>
<feature type="compositionally biased region" description="Basic residues" evidence="6">
    <location>
        <begin position="652"/>
        <end position="666"/>
    </location>
</feature>
<feature type="region of interest" description="Disordered" evidence="6">
    <location>
        <begin position="689"/>
        <end position="871"/>
    </location>
</feature>
<feature type="region of interest" description="Disordered" evidence="6">
    <location>
        <begin position="1215"/>
        <end position="1251"/>
    </location>
</feature>
<name>A0A9W9U3Y8_9EURO</name>
<evidence type="ECO:0000256" key="4">
    <source>
        <dbReference type="ARBA" id="ARBA00023163"/>
    </source>
</evidence>